<dbReference type="SUPFAM" id="SSF55874">
    <property type="entry name" value="ATPase domain of HSP90 chaperone/DNA topoisomerase II/histidine kinase"/>
    <property type="match status" value="1"/>
</dbReference>
<evidence type="ECO:0000313" key="4">
    <source>
        <dbReference type="EMBL" id="ARF71250.1"/>
    </source>
</evidence>
<feature type="region of interest" description="Disordered" evidence="2">
    <location>
        <begin position="1"/>
        <end position="80"/>
    </location>
</feature>
<dbReference type="SMART" id="SM00387">
    <property type="entry name" value="HATPase_c"/>
    <property type="match status" value="1"/>
</dbReference>
<feature type="region of interest" description="Disordered" evidence="2">
    <location>
        <begin position="611"/>
        <end position="645"/>
    </location>
</feature>
<dbReference type="InterPro" id="IPR036890">
    <property type="entry name" value="HATPase_C_sf"/>
</dbReference>
<gene>
    <name evidence="4" type="ORF">B7C62_02505</name>
</gene>
<dbReference type="KEGG" id="kab:B7C62_02505"/>
<dbReference type="EMBL" id="CP020563">
    <property type="protein sequence ID" value="ARF71250.1"/>
    <property type="molecule type" value="Genomic_DNA"/>
</dbReference>
<evidence type="ECO:0000259" key="3">
    <source>
        <dbReference type="PROSITE" id="PS50109"/>
    </source>
</evidence>
<keyword evidence="1" id="KW-0418">Kinase</keyword>
<feature type="compositionally biased region" description="Pro residues" evidence="2">
    <location>
        <begin position="60"/>
        <end position="71"/>
    </location>
</feature>
<evidence type="ECO:0000256" key="2">
    <source>
        <dbReference type="SAM" id="MobiDB-lite"/>
    </source>
</evidence>
<reference evidence="4 5" key="1">
    <citation type="submission" date="2017-04" db="EMBL/GenBank/DDBJ databases">
        <title>The complete genome sequence of Streptomyces albolongus YIM 101047, the producer of novel bafilomycins and novel odoriferous sesquiterpenoids.</title>
        <authorList>
            <person name="Yin M."/>
            <person name="Jiang Y."/>
        </authorList>
    </citation>
    <scope>NUCLEOTIDE SEQUENCE [LARGE SCALE GENOMIC DNA]</scope>
    <source>
        <strain evidence="4 5">YIM 101047</strain>
    </source>
</reference>
<dbReference type="Gene3D" id="3.30.565.10">
    <property type="entry name" value="Histidine kinase-like ATPase, C-terminal domain"/>
    <property type="match status" value="1"/>
</dbReference>
<feature type="compositionally biased region" description="Basic and acidic residues" evidence="2">
    <location>
        <begin position="17"/>
        <end position="30"/>
    </location>
</feature>
<dbReference type="AlphaFoldDB" id="A0ABC8BND3"/>
<feature type="domain" description="Histidine kinase" evidence="3">
    <location>
        <begin position="809"/>
        <end position="916"/>
    </location>
</feature>
<feature type="compositionally biased region" description="Basic residues" evidence="2">
    <location>
        <begin position="31"/>
        <end position="47"/>
    </location>
</feature>
<protein>
    <recommendedName>
        <fullName evidence="3">Histidine kinase domain-containing protein</fullName>
    </recommendedName>
</protein>
<dbReference type="InterPro" id="IPR005467">
    <property type="entry name" value="His_kinase_dom"/>
</dbReference>
<dbReference type="GO" id="GO:0016301">
    <property type="term" value="F:kinase activity"/>
    <property type="evidence" value="ECO:0007669"/>
    <property type="project" value="UniProtKB-KW"/>
</dbReference>
<evidence type="ECO:0000256" key="1">
    <source>
        <dbReference type="ARBA" id="ARBA00022777"/>
    </source>
</evidence>
<keyword evidence="1" id="KW-0808">Transferase</keyword>
<dbReference type="Proteomes" id="UP000192251">
    <property type="component" value="Chromosome"/>
</dbReference>
<dbReference type="PROSITE" id="PS50109">
    <property type="entry name" value="HIS_KIN"/>
    <property type="match status" value="1"/>
</dbReference>
<keyword evidence="5" id="KW-1185">Reference proteome</keyword>
<name>A0ABC8BND3_9ACTN</name>
<dbReference type="Pfam" id="PF02518">
    <property type="entry name" value="HATPase_c"/>
    <property type="match status" value="1"/>
</dbReference>
<accession>A0ABC8BND3</accession>
<organism evidence="4 5">
    <name type="scientific">Kitasatospora albolonga</name>
    <dbReference type="NCBI Taxonomy" id="68173"/>
    <lineage>
        <taxon>Bacteria</taxon>
        <taxon>Bacillati</taxon>
        <taxon>Actinomycetota</taxon>
        <taxon>Actinomycetes</taxon>
        <taxon>Kitasatosporales</taxon>
        <taxon>Streptomycetaceae</taxon>
        <taxon>Kitasatospora</taxon>
    </lineage>
</organism>
<evidence type="ECO:0000313" key="5">
    <source>
        <dbReference type="Proteomes" id="UP000192251"/>
    </source>
</evidence>
<dbReference type="InterPro" id="IPR003594">
    <property type="entry name" value="HATPase_dom"/>
</dbReference>
<proteinExistence type="predicted"/>
<sequence length="916" mass="99998">MAQAAPVLPAHRGSRTGGEEAHVPRGEPGRHRPRDRTRLARIRRRHRAPLERPVQRGGSPSPPLPPSPVGGPAPAGTARPVVEGAPVTDAMDEILRVWPERFRFRRLVTALHDEENPQEVDAVDAVLSGLANDDDEQSVFLSLLETGDFGMADHLLEESPATRRIRTLRRRLLKNRRSEALQDMQRKASELAQQANDAGFPVPAGLERSLLAEMCRRSLPEARRHLGGIEENLLLAVEAGRQELYARVPQERRETPWNDRLDSLVQAGFLRAAARMIEQGAEDEGPEAVPPLPYWAWADTTPAQVLDWHLDPSRRWPNTFRAWLDIDDTAKALIRAFSGLPTGGHDIAAEFVQALDGFLHPEPQWNGKLDPVGGEFLTVLPSVFASPQLRRFRPQGSVDLFVGGSGTRHPEELPGLRPFVAVGPDMVRRTGRGRVAVLDLRSLLQLVNLRTGRTAALLRILGPQWPLSAFVGETPEQLDEYLGAGEATRWTMLRWIVDLTGLGGATVADAVAYEAGPDPELLQLFLRALARSQEHARTGSRPWLADWRHDREFAASVERAVLRPLEPVPVARIAFWGALAAAASSGPEAGGPEGEVTVSAVLSTVRRIAAEARPDSQDGASEGLPNVPGAPGAPGLPDVPDLPDEEELRGGLAQLARLRLTADASTERVRFIPCGVLLVLGAAAGERLVDTLAEWRARPEESGSGAERTRRAWEWNLRRHALSPDYEDVTALLEENGDIDPADPRWLRLTEQTDDLLAGAPQIDGETDLAPLLRALGAKWESAHPDWTMTIRTPPAAVARVSARAAQVLLYELLANAADALDGSGTGTVSVSVEPQGEDDWLVDVLDSGPGIGFPEGREHLVFRDRKSTRGEGRGRGLFRARQIALRVEGDLTLHARADSHPVLKGAHFRLVLPMA</sequence>